<feature type="signal peptide" evidence="8">
    <location>
        <begin position="1"/>
        <end position="24"/>
    </location>
</feature>
<dbReference type="GO" id="GO:0005886">
    <property type="term" value="C:plasma membrane"/>
    <property type="evidence" value="ECO:0007669"/>
    <property type="project" value="UniProtKB-SubCell"/>
</dbReference>
<name>A0A1J0R5Q3_9TRYP</name>
<dbReference type="VEuPathDB" id="TriTrypDB:Tb427_000588800"/>
<evidence type="ECO:0000256" key="3">
    <source>
        <dbReference type="ARBA" id="ARBA00022475"/>
    </source>
</evidence>
<reference evidence="10" key="1">
    <citation type="submission" date="2016-08" db="EMBL/GenBank/DDBJ databases">
        <title>VSG repertoire of Trypanosoma brucei EATRO 1125.</title>
        <authorList>
            <person name="Cross G.A."/>
        </authorList>
    </citation>
    <scope>NUCLEOTIDE SEQUENCE</scope>
    <source>
        <strain evidence="10">EATRO 1125</strain>
    </source>
</reference>
<dbReference type="AlphaFoldDB" id="A0A1J0R5Q3"/>
<dbReference type="GO" id="GO:0098552">
    <property type="term" value="C:side of membrane"/>
    <property type="evidence" value="ECO:0007669"/>
    <property type="project" value="UniProtKB-KW"/>
</dbReference>
<dbReference type="InterPro" id="IPR001812">
    <property type="entry name" value="Trypano_VSG_A_N_dom"/>
</dbReference>
<evidence type="ECO:0000256" key="8">
    <source>
        <dbReference type="SAM" id="SignalP"/>
    </source>
</evidence>
<dbReference type="EMBL" id="KX699226">
    <property type="protein sequence ID" value="APD73182.1"/>
    <property type="molecule type" value="Genomic_DNA"/>
</dbReference>
<keyword evidence="4" id="KW-0336">GPI-anchor</keyword>
<evidence type="ECO:0000256" key="6">
    <source>
        <dbReference type="ARBA" id="ARBA00023180"/>
    </source>
</evidence>
<proteinExistence type="predicted"/>
<feature type="domain" description="Trypanosome variant surface glycoprotein A-type N-terminal" evidence="9">
    <location>
        <begin position="28"/>
        <end position="389"/>
    </location>
</feature>
<dbReference type="InterPro" id="IPR027446">
    <property type="entry name" value="VSG_C_dom_sf"/>
</dbReference>
<protein>
    <submittedName>
        <fullName evidence="10">Variant surface glycoprotein 1125.385</fullName>
    </submittedName>
</protein>
<comment type="function">
    <text evidence="1">VSG forms a coat on the surface of the parasite. The trypanosome evades the immune response of the host by expressing a series of antigenically distinct VSGs from an estimated 1000 VSG genes.</text>
</comment>
<evidence type="ECO:0000256" key="7">
    <source>
        <dbReference type="ARBA" id="ARBA00023288"/>
    </source>
</evidence>
<evidence type="ECO:0000256" key="5">
    <source>
        <dbReference type="ARBA" id="ARBA00023136"/>
    </source>
</evidence>
<dbReference type="SUPFAM" id="SSF58087">
    <property type="entry name" value="Variant surface glycoprotein (N-terminal domain)"/>
    <property type="match status" value="1"/>
</dbReference>
<dbReference type="Gene3D" id="3.90.150.10">
    <property type="entry name" value="Variant Surface Glycoprotein, subunit A domain 1"/>
    <property type="match status" value="1"/>
</dbReference>
<dbReference type="GO" id="GO:0042783">
    <property type="term" value="P:symbiont-mediated evasion of host immune response"/>
    <property type="evidence" value="ECO:0007669"/>
    <property type="project" value="InterPro"/>
</dbReference>
<keyword evidence="3" id="KW-1003">Cell membrane</keyword>
<comment type="subcellular location">
    <subcellularLocation>
        <location evidence="2">Cell membrane</location>
        <topology evidence="2">Lipid-anchor</topology>
        <topology evidence="2">GPI-anchor</topology>
    </subcellularLocation>
</comment>
<accession>A0A1J0R5Q3</accession>
<keyword evidence="5" id="KW-0472">Membrane</keyword>
<organism evidence="10">
    <name type="scientific">Trypanosoma brucei</name>
    <dbReference type="NCBI Taxonomy" id="5691"/>
    <lineage>
        <taxon>Eukaryota</taxon>
        <taxon>Discoba</taxon>
        <taxon>Euglenozoa</taxon>
        <taxon>Kinetoplastea</taxon>
        <taxon>Metakinetoplastina</taxon>
        <taxon>Trypanosomatida</taxon>
        <taxon>Trypanosomatidae</taxon>
        <taxon>Trypanosoma</taxon>
    </lineage>
</organism>
<keyword evidence="8" id="KW-0732">Signal</keyword>
<evidence type="ECO:0000256" key="2">
    <source>
        <dbReference type="ARBA" id="ARBA00004609"/>
    </source>
</evidence>
<evidence type="ECO:0000256" key="4">
    <source>
        <dbReference type="ARBA" id="ARBA00022622"/>
    </source>
</evidence>
<dbReference type="VEuPathDB" id="TriTrypDB:Tb927.10.10"/>
<sequence length="476" mass="50012">MTELTTGKLFLFLLLIACCVRSQAVHDTKKQIKNACDSSDHMKIIATRLAGALASQAAEIRTAELKQAKLAAAASAQSRTVAQRLAPVLAAYGTELSKAKQALWSALPAVIAGASAASQLAATQSMIADVAKVALDDANTLAANGFFTANQGKQLIPKTKATKDSACSATTTATRDNEDRERDYSQTITAPFYFLTESDATTQIQAGPRLCGDDAAGQAPCSDATNAVNGANIGIKGGPLLQTKAASYSRRIGDGSYTTASIQAANAIPTKDYVEEQLSNIKTAEDAIKALTFKEASIGSHNLKQNPTFTAAVAKIMLKQDKPPTTGADLNALTAVIRQQYGADEGEYAAKVWKVVDSTTAQHAVDGHAATATIGQLPSQPALAMLTAYNLAGKPPASPVCVDESQQVVDSKKTKECKEEKDKDKCNEKNGCEFKDGKCEARVTETEAGKTGTQNTTGSNSFVINKAPLLLAVLIF</sequence>
<dbReference type="SUPFAM" id="SSF118251">
    <property type="entry name" value="Variant surface glycoprotein MITAT 1.2, VSG 221, C-terminal domain"/>
    <property type="match status" value="1"/>
</dbReference>
<feature type="chain" id="PRO_5011955525" evidence="8">
    <location>
        <begin position="25"/>
        <end position="476"/>
    </location>
</feature>
<dbReference type="Pfam" id="PF00913">
    <property type="entry name" value="Trypan_glycop"/>
    <property type="match status" value="1"/>
</dbReference>
<dbReference type="Gene3D" id="1.10.470.10">
    <property type="entry name" value="Variant Surface Glycoprotein, subunit A, domain 2"/>
    <property type="match status" value="1"/>
</dbReference>
<evidence type="ECO:0000259" key="9">
    <source>
        <dbReference type="Pfam" id="PF00913"/>
    </source>
</evidence>
<keyword evidence="7" id="KW-0449">Lipoprotein</keyword>
<evidence type="ECO:0000313" key="10">
    <source>
        <dbReference type="EMBL" id="APD73182.1"/>
    </source>
</evidence>
<keyword evidence="6" id="KW-0325">Glycoprotein</keyword>
<evidence type="ECO:0000256" key="1">
    <source>
        <dbReference type="ARBA" id="ARBA00002523"/>
    </source>
</evidence>